<dbReference type="EMBL" id="UINC01180573">
    <property type="protein sequence ID" value="SVD89842.1"/>
    <property type="molecule type" value="Genomic_DNA"/>
</dbReference>
<reference evidence="1" key="1">
    <citation type="submission" date="2018-05" db="EMBL/GenBank/DDBJ databases">
        <authorList>
            <person name="Lanie J.A."/>
            <person name="Ng W.-L."/>
            <person name="Kazmierczak K.M."/>
            <person name="Andrzejewski T.M."/>
            <person name="Davidsen T.M."/>
            <person name="Wayne K.J."/>
            <person name="Tettelin H."/>
            <person name="Glass J.I."/>
            <person name="Rusch D."/>
            <person name="Podicherti R."/>
            <person name="Tsui H.-C.T."/>
            <person name="Winkler M.E."/>
        </authorList>
    </citation>
    <scope>NUCLEOTIDE SEQUENCE</scope>
</reference>
<gene>
    <name evidence="1" type="ORF">METZ01_LOCUS442696</name>
</gene>
<dbReference type="AlphaFoldDB" id="A0A382Z2V4"/>
<accession>A0A382Z2V4</accession>
<dbReference type="PROSITE" id="PS51257">
    <property type="entry name" value="PROKAR_LIPOPROTEIN"/>
    <property type="match status" value="1"/>
</dbReference>
<name>A0A382Z2V4_9ZZZZ</name>
<proteinExistence type="predicted"/>
<protein>
    <submittedName>
        <fullName evidence="1">Uncharacterized protein</fullName>
    </submittedName>
</protein>
<sequence length="22" mass="2162">MIKMLAGISEVPVPGGGFLACA</sequence>
<evidence type="ECO:0000313" key="1">
    <source>
        <dbReference type="EMBL" id="SVD89842.1"/>
    </source>
</evidence>
<organism evidence="1">
    <name type="scientific">marine metagenome</name>
    <dbReference type="NCBI Taxonomy" id="408172"/>
    <lineage>
        <taxon>unclassified sequences</taxon>
        <taxon>metagenomes</taxon>
        <taxon>ecological metagenomes</taxon>
    </lineage>
</organism>